<organism evidence="3 4">
    <name type="scientific">Candidatus Uhrbacteria bacterium RIFCSPLOWO2_02_FULL_48_12</name>
    <dbReference type="NCBI Taxonomy" id="1802407"/>
    <lineage>
        <taxon>Bacteria</taxon>
        <taxon>Candidatus Uhriibacteriota</taxon>
    </lineage>
</organism>
<dbReference type="GO" id="GO:0008887">
    <property type="term" value="F:glycerate kinase activity"/>
    <property type="evidence" value="ECO:0007669"/>
    <property type="project" value="InterPro"/>
</dbReference>
<dbReference type="Pfam" id="PF05161">
    <property type="entry name" value="MOFRL"/>
    <property type="match status" value="1"/>
</dbReference>
<dbReference type="InterPro" id="IPR025286">
    <property type="entry name" value="MOFRL_assoc_dom"/>
</dbReference>
<dbReference type="SUPFAM" id="SSF82544">
    <property type="entry name" value="GckA/TtuD-like"/>
    <property type="match status" value="1"/>
</dbReference>
<accession>A0A1F7VAA8</accession>
<evidence type="ECO:0000313" key="4">
    <source>
        <dbReference type="Proteomes" id="UP000178723"/>
    </source>
</evidence>
<dbReference type="Proteomes" id="UP000178723">
    <property type="component" value="Unassembled WGS sequence"/>
</dbReference>
<comment type="caution">
    <text evidence="3">The sequence shown here is derived from an EMBL/GenBank/DDBJ whole genome shotgun (WGS) entry which is preliminary data.</text>
</comment>
<dbReference type="GO" id="GO:0005737">
    <property type="term" value="C:cytoplasm"/>
    <property type="evidence" value="ECO:0007669"/>
    <property type="project" value="TreeGrafter"/>
</dbReference>
<gene>
    <name evidence="3" type="ORF">A3I40_02305</name>
</gene>
<dbReference type="InterPro" id="IPR037035">
    <property type="entry name" value="GK-like_C_sf"/>
</dbReference>
<name>A0A1F7VAA8_9BACT</name>
<dbReference type="Pfam" id="PF13660">
    <property type="entry name" value="DUF4147"/>
    <property type="match status" value="1"/>
</dbReference>
<dbReference type="Gene3D" id="3.40.1480.10">
    <property type="entry name" value="MOFRL domain"/>
    <property type="match status" value="1"/>
</dbReference>
<dbReference type="Gene3D" id="3.40.50.10180">
    <property type="entry name" value="Glycerate kinase, MOFRL-like N-terminal domain"/>
    <property type="match status" value="1"/>
</dbReference>
<protein>
    <recommendedName>
        <fullName evidence="5">Glycerate kinase</fullName>
    </recommendedName>
</protein>
<dbReference type="AlphaFoldDB" id="A0A1F7VAA8"/>
<dbReference type="STRING" id="1802407.A3I40_02305"/>
<dbReference type="InterPro" id="IPR038614">
    <property type="entry name" value="GK_N_sf"/>
</dbReference>
<feature type="domain" description="MOFRL" evidence="1">
    <location>
        <begin position="324"/>
        <end position="424"/>
    </location>
</feature>
<proteinExistence type="predicted"/>
<dbReference type="PANTHER" id="PTHR12227:SF0">
    <property type="entry name" value="GLYCERATE KINASE"/>
    <property type="match status" value="1"/>
</dbReference>
<evidence type="ECO:0000259" key="1">
    <source>
        <dbReference type="Pfam" id="PF05161"/>
    </source>
</evidence>
<evidence type="ECO:0000313" key="3">
    <source>
        <dbReference type="EMBL" id="OGL87489.1"/>
    </source>
</evidence>
<dbReference type="PANTHER" id="PTHR12227">
    <property type="entry name" value="GLYCERATE KINASE"/>
    <property type="match status" value="1"/>
</dbReference>
<evidence type="ECO:0000259" key="2">
    <source>
        <dbReference type="Pfam" id="PF13660"/>
    </source>
</evidence>
<dbReference type="InterPro" id="IPR039760">
    <property type="entry name" value="MOFRL_protein"/>
</dbReference>
<dbReference type="EMBL" id="MGEP01000005">
    <property type="protein sequence ID" value="OGL87489.1"/>
    <property type="molecule type" value="Genomic_DNA"/>
</dbReference>
<reference evidence="3 4" key="1">
    <citation type="journal article" date="2016" name="Nat. Commun.">
        <title>Thousands of microbial genomes shed light on interconnected biogeochemical processes in an aquifer system.</title>
        <authorList>
            <person name="Anantharaman K."/>
            <person name="Brown C.T."/>
            <person name="Hug L.A."/>
            <person name="Sharon I."/>
            <person name="Castelle C.J."/>
            <person name="Probst A.J."/>
            <person name="Thomas B.C."/>
            <person name="Singh A."/>
            <person name="Wilkins M.J."/>
            <person name="Karaoz U."/>
            <person name="Brodie E.L."/>
            <person name="Williams K.H."/>
            <person name="Hubbard S.S."/>
            <person name="Banfield J.F."/>
        </authorList>
    </citation>
    <scope>NUCLEOTIDE SEQUENCE [LARGE SCALE GENOMIC DNA]</scope>
</reference>
<dbReference type="InterPro" id="IPR007835">
    <property type="entry name" value="MOFRL"/>
</dbReference>
<feature type="domain" description="MOFRL-associated" evidence="2">
    <location>
        <begin position="19"/>
        <end position="244"/>
    </location>
</feature>
<evidence type="ECO:0008006" key="5">
    <source>
        <dbReference type="Google" id="ProtNLM"/>
    </source>
</evidence>
<sequence length="431" mass="45937">MKILNAEKLAVNQARRAVLAMAEAGLQAVDTRAATRASIKLEDNRLRVNDQTYSLVGTKRIFLVGVGKCAIEAAAVLEEILGPKLFDGIVLGIDDGETPKLKKIKVLLGTHPMPTEKNVAAAKAIVAMLDSLTENDLVIIVVSGGGSTLLCLPEAGASCVEEGLVLKQLFRAGADIRDINIIRKHLSLARGGYLAKYAYPAQVISLIFSDVPGNDIEYIASGPTVKDVTTVKDANAILVKYKILQACGLKHCGLVETPKEGKYFSRVQNILFVTNRLALEAMVGQAKALGYQPTICTDSLTGEAREVGVRVAAELKDSAPKSVRLYGGETTVTIKGHGQGGRSQELALVALHSIQPGEVIMAFASDGRDNTDAAGAICDTMIKERAARMGLDPNVFLENNDSYSFFEKTGGHIITGYTGSNVSDLLIALKE</sequence>